<dbReference type="InterPro" id="IPR056800">
    <property type="entry name" value="vWA_Ro60"/>
</dbReference>
<gene>
    <name evidence="8" type="ORF">PACLA_8A023355</name>
</gene>
<dbReference type="SUPFAM" id="SSF53300">
    <property type="entry name" value="vWA-like"/>
    <property type="match status" value="1"/>
</dbReference>
<dbReference type="GO" id="GO:1990904">
    <property type="term" value="C:ribonucleoprotein complex"/>
    <property type="evidence" value="ECO:0007669"/>
    <property type="project" value="UniProtKB-KW"/>
</dbReference>
<dbReference type="InterPro" id="IPR008858">
    <property type="entry name" value="TROVE_dom"/>
</dbReference>
<sequence length="575" mass="64591">MAQNHQTPNHQTRNQRLEPVENQLSLNMIPQNEKIRDDQVENSTKGMVWQVNDLNRLHRFLVLGSEQATYSIGKKELGMENAKAILRLFEAGRGLEVVNEILTFSLEGRTAKQDSIMLALAMCARLGDLPTKQRAYEVMPQICRIPTHLFMFVAQSKKLSHPTTGWGRAPRKAIQKWYNEKSPMKLAMAITKYQKREGWSHADIARVTHPKSDNPVIQCVLKYAVRGFAEMSTAFPDSVQNSEELNSVLSFFKAVEETKKLTMDNEDRVVELIEGQQLVREHIPTVCLGSKKVWDALLKKMPMTAMIRNLNKLTAIGLLEENNEQVQLVCENLRNEDLLKKARIHPFNVLLALKQYESGKSDKSGHSGRGDKVSLTWKANPIITKALEDAFYLSFKNVEPTGKRHMLAMDVSGSMQCGGCVGSPSIQPRVASAAMAMVTARTERDHKFVAFSDTIVPMNINSEMRLEEVLKATSSITMGSTDCAQPMFYAQRNKMEIDVFVVYTDCETWFGSVHPSEALKQYRIHSGVRDAKLIVVGMTSNGFTIADPEDPGMFDMAGFDSAAPQVMKEFILGNL</sequence>
<accession>A0A7D9JQH8</accession>
<keyword evidence="4" id="KW-0479">Metal-binding</keyword>
<dbReference type="GO" id="GO:0005737">
    <property type="term" value="C:cytoplasm"/>
    <property type="evidence" value="ECO:0007669"/>
    <property type="project" value="UniProtKB-SubCell"/>
</dbReference>
<name>A0A7D9JQH8_PARCT</name>
<dbReference type="Proteomes" id="UP001152795">
    <property type="component" value="Unassembled WGS sequence"/>
</dbReference>
<dbReference type="AlphaFoldDB" id="A0A7D9JQH8"/>
<dbReference type="Gene3D" id="3.40.50.410">
    <property type="entry name" value="von Willebrand factor, type A domain"/>
    <property type="match status" value="2"/>
</dbReference>
<comment type="subcellular location">
    <subcellularLocation>
        <location evidence="1">Cytoplasm</location>
    </subcellularLocation>
</comment>
<dbReference type="PANTHER" id="PTHR14202:SF0">
    <property type="entry name" value="RNA-BINDING PROTEIN RO60"/>
    <property type="match status" value="1"/>
</dbReference>
<dbReference type="GO" id="GO:0046872">
    <property type="term" value="F:metal ion binding"/>
    <property type="evidence" value="ECO:0007669"/>
    <property type="project" value="UniProtKB-KW"/>
</dbReference>
<dbReference type="GO" id="GO:0003723">
    <property type="term" value="F:RNA binding"/>
    <property type="evidence" value="ECO:0007669"/>
    <property type="project" value="UniProtKB-KW"/>
</dbReference>
<keyword evidence="9" id="KW-1185">Reference proteome</keyword>
<organism evidence="8 9">
    <name type="scientific">Paramuricea clavata</name>
    <name type="common">Red gorgonian</name>
    <name type="synonym">Violescent sea-whip</name>
    <dbReference type="NCBI Taxonomy" id="317549"/>
    <lineage>
        <taxon>Eukaryota</taxon>
        <taxon>Metazoa</taxon>
        <taxon>Cnidaria</taxon>
        <taxon>Anthozoa</taxon>
        <taxon>Octocorallia</taxon>
        <taxon>Malacalcyonacea</taxon>
        <taxon>Plexauridae</taxon>
        <taxon>Paramuricea</taxon>
    </lineage>
</organism>
<protein>
    <submittedName>
        <fullName evidence="8">60 kDa SS-A Ro ribonucleo</fullName>
    </submittedName>
</protein>
<evidence type="ECO:0000256" key="4">
    <source>
        <dbReference type="ARBA" id="ARBA00022723"/>
    </source>
</evidence>
<evidence type="ECO:0000313" key="9">
    <source>
        <dbReference type="Proteomes" id="UP001152795"/>
    </source>
</evidence>
<evidence type="ECO:0000256" key="2">
    <source>
        <dbReference type="ARBA" id="ARBA00007814"/>
    </source>
</evidence>
<feature type="compositionally biased region" description="Polar residues" evidence="7">
    <location>
        <begin position="1"/>
        <end position="14"/>
    </location>
</feature>
<dbReference type="InterPro" id="IPR036465">
    <property type="entry name" value="vWFA_dom_sf"/>
</dbReference>
<feature type="region of interest" description="Disordered" evidence="7">
    <location>
        <begin position="1"/>
        <end position="20"/>
    </location>
</feature>
<dbReference type="EMBL" id="CACRXK020019179">
    <property type="protein sequence ID" value="CAB4033353.1"/>
    <property type="molecule type" value="Genomic_DNA"/>
</dbReference>
<dbReference type="Pfam" id="PF05731">
    <property type="entry name" value="TROVE"/>
    <property type="match status" value="1"/>
</dbReference>
<comment type="caution">
    <text evidence="8">The sequence shown here is derived from an EMBL/GenBank/DDBJ whole genome shotgun (WGS) entry which is preliminary data.</text>
</comment>
<evidence type="ECO:0000256" key="1">
    <source>
        <dbReference type="ARBA" id="ARBA00004496"/>
    </source>
</evidence>
<dbReference type="SUPFAM" id="SSF140864">
    <property type="entry name" value="TROVE domain-like"/>
    <property type="match status" value="1"/>
</dbReference>
<dbReference type="Pfam" id="PF25045">
    <property type="entry name" value="vWA_Ro60"/>
    <property type="match status" value="1"/>
</dbReference>
<evidence type="ECO:0000256" key="6">
    <source>
        <dbReference type="ARBA" id="ARBA00023274"/>
    </source>
</evidence>
<reference evidence="8" key="1">
    <citation type="submission" date="2020-04" db="EMBL/GenBank/DDBJ databases">
        <authorList>
            <person name="Alioto T."/>
            <person name="Alioto T."/>
            <person name="Gomez Garrido J."/>
        </authorList>
    </citation>
    <scope>NUCLEOTIDE SEQUENCE</scope>
    <source>
        <strain evidence="8">A484AB</strain>
    </source>
</reference>
<dbReference type="OrthoDB" id="6098064at2759"/>
<dbReference type="InterPro" id="IPR040322">
    <property type="entry name" value="TROVE2"/>
</dbReference>
<comment type="similarity">
    <text evidence="2">Belongs to the Ro 60 kDa family.</text>
</comment>
<evidence type="ECO:0000256" key="5">
    <source>
        <dbReference type="ARBA" id="ARBA00022884"/>
    </source>
</evidence>
<keyword evidence="3" id="KW-0963">Cytoplasm</keyword>
<evidence type="ECO:0000313" key="8">
    <source>
        <dbReference type="EMBL" id="CAB4033353.1"/>
    </source>
</evidence>
<evidence type="ECO:0000256" key="7">
    <source>
        <dbReference type="SAM" id="MobiDB-lite"/>
    </source>
</evidence>
<keyword evidence="5" id="KW-0694">RNA-binding</keyword>
<proteinExistence type="inferred from homology"/>
<dbReference type="PANTHER" id="PTHR14202">
    <property type="entry name" value="60 KDA RIBONUCLEOPROTEIN SSA/RO"/>
    <property type="match status" value="1"/>
</dbReference>
<dbReference type="PROSITE" id="PS50988">
    <property type="entry name" value="TROVE"/>
    <property type="match status" value="1"/>
</dbReference>
<evidence type="ECO:0000256" key="3">
    <source>
        <dbReference type="ARBA" id="ARBA00022490"/>
    </source>
</evidence>
<dbReference type="InterPro" id="IPR037214">
    <property type="entry name" value="TROVE_dom_sf"/>
</dbReference>
<keyword evidence="6" id="KW-0687">Ribonucleoprotein</keyword>